<protein>
    <submittedName>
        <fullName evidence="1">Phage tail protein</fullName>
    </submittedName>
</protein>
<dbReference type="Proteomes" id="UP001166191">
    <property type="component" value="Unassembled WGS sequence"/>
</dbReference>
<comment type="caution">
    <text evidence="1">The sequence shown here is derived from an EMBL/GenBank/DDBJ whole genome shotgun (WGS) entry which is preliminary data.</text>
</comment>
<accession>A0ABS6AIT0</accession>
<evidence type="ECO:0000313" key="1">
    <source>
        <dbReference type="EMBL" id="MBU3030116.1"/>
    </source>
</evidence>
<dbReference type="EMBL" id="JAHKNG010000011">
    <property type="protein sequence ID" value="MBU3030116.1"/>
    <property type="molecule type" value="Genomic_DNA"/>
</dbReference>
<dbReference type="NCBIfam" id="TIGR02241">
    <property type="entry name" value="conserved hypothetical phage tail region protein"/>
    <property type="match status" value="1"/>
</dbReference>
<dbReference type="Pfam" id="PF06841">
    <property type="entry name" value="Phage_T4_gp19"/>
    <property type="match status" value="1"/>
</dbReference>
<dbReference type="InterPro" id="IPR010667">
    <property type="entry name" value="Phage_T4_Gp19"/>
</dbReference>
<sequence>MAEDFSLPVAFHFTLSFAGSGIPVKDAAFQEVSGLERGIELETVVEGGENRFVHQLPKPVKQGTLKLKRGLTDSSGGLVKWCKATIESDFAKPIETKELVIDLLDEEAEPIASWSISNAYPVKWSMAAFDAMRNEIAIETVELAFTTMRRKL</sequence>
<dbReference type="RefSeq" id="WP_216032798.1">
    <property type="nucleotide sequence ID" value="NZ_JAHKNG010000011.1"/>
</dbReference>
<proteinExistence type="predicted"/>
<organism evidence="1 2">
    <name type="scientific">Paracoccus marinaquae</name>
    <dbReference type="NCBI Taxonomy" id="2841926"/>
    <lineage>
        <taxon>Bacteria</taxon>
        <taxon>Pseudomonadati</taxon>
        <taxon>Pseudomonadota</taxon>
        <taxon>Alphaproteobacteria</taxon>
        <taxon>Rhodobacterales</taxon>
        <taxon>Paracoccaceae</taxon>
        <taxon>Paracoccus</taxon>
    </lineage>
</organism>
<dbReference type="PANTHER" id="PTHR38009:SF1">
    <property type="entry name" value="CONSERVED HYPOTHETICAL PHAGE TAIL PROTEIN"/>
    <property type="match status" value="1"/>
</dbReference>
<keyword evidence="2" id="KW-1185">Reference proteome</keyword>
<dbReference type="PANTHER" id="PTHR38009">
    <property type="entry name" value="CONSERVED HYPOTHETICAL PHAGE TAIL PROTEIN"/>
    <property type="match status" value="1"/>
</dbReference>
<gene>
    <name evidence="1" type="ORF">KNW02_08290</name>
</gene>
<reference evidence="1" key="1">
    <citation type="submission" date="2021-06" db="EMBL/GenBank/DDBJ databases">
        <title>Paracoccus bacterium XHP0099 sp. nov., isolated from the surface waters of the Yellow Sea.</title>
        <authorList>
            <person name="Xue H."/>
            <person name="Zhang D."/>
        </authorList>
    </citation>
    <scope>NUCLEOTIDE SEQUENCE</scope>
    <source>
        <strain evidence="1">XHP0099</strain>
    </source>
</reference>
<evidence type="ECO:0000313" key="2">
    <source>
        <dbReference type="Proteomes" id="UP001166191"/>
    </source>
</evidence>
<dbReference type="InterPro" id="IPR011747">
    <property type="entry name" value="CHP02241"/>
</dbReference>
<name>A0ABS6AIT0_9RHOB</name>